<evidence type="ECO:0000313" key="2">
    <source>
        <dbReference type="Proteomes" id="UP001497680"/>
    </source>
</evidence>
<keyword evidence="1" id="KW-0255">Endonuclease</keyword>
<reference evidence="1 2" key="1">
    <citation type="journal article" date="2022" name="New Phytol.">
        <title>Ecological generalism drives hyperdiversity of secondary metabolite gene clusters in xylarialean endophytes.</title>
        <authorList>
            <person name="Franco M.E.E."/>
            <person name="Wisecaver J.H."/>
            <person name="Arnold A.E."/>
            <person name="Ju Y.M."/>
            <person name="Slot J.C."/>
            <person name="Ahrendt S."/>
            <person name="Moore L.P."/>
            <person name="Eastman K.E."/>
            <person name="Scott K."/>
            <person name="Konkel Z."/>
            <person name="Mondo S.J."/>
            <person name="Kuo A."/>
            <person name="Hayes R.D."/>
            <person name="Haridas S."/>
            <person name="Andreopoulos B."/>
            <person name="Riley R."/>
            <person name="LaButti K."/>
            <person name="Pangilinan J."/>
            <person name="Lipzen A."/>
            <person name="Amirebrahimi M."/>
            <person name="Yan J."/>
            <person name="Adam C."/>
            <person name="Keymanesh K."/>
            <person name="Ng V."/>
            <person name="Louie K."/>
            <person name="Northen T."/>
            <person name="Drula E."/>
            <person name="Henrissat B."/>
            <person name="Hsieh H.M."/>
            <person name="Youens-Clark K."/>
            <person name="Lutzoni F."/>
            <person name="Miadlikowska J."/>
            <person name="Eastwood D.C."/>
            <person name="Hamelin R.C."/>
            <person name="Grigoriev I.V."/>
            <person name="U'Ren J.M."/>
        </authorList>
    </citation>
    <scope>NUCLEOTIDE SEQUENCE [LARGE SCALE GENOMIC DNA]</scope>
    <source>
        <strain evidence="1 2">ER1909</strain>
    </source>
</reference>
<organism evidence="1 2">
    <name type="scientific">Hypoxylon rubiginosum</name>
    <dbReference type="NCBI Taxonomy" id="110542"/>
    <lineage>
        <taxon>Eukaryota</taxon>
        <taxon>Fungi</taxon>
        <taxon>Dikarya</taxon>
        <taxon>Ascomycota</taxon>
        <taxon>Pezizomycotina</taxon>
        <taxon>Sordariomycetes</taxon>
        <taxon>Xylariomycetidae</taxon>
        <taxon>Xylariales</taxon>
        <taxon>Hypoxylaceae</taxon>
        <taxon>Hypoxylon</taxon>
    </lineage>
</organism>
<evidence type="ECO:0000313" key="1">
    <source>
        <dbReference type="EMBL" id="KAI6084675.1"/>
    </source>
</evidence>
<dbReference type="EMBL" id="MU394334">
    <property type="protein sequence ID" value="KAI6084675.1"/>
    <property type="molecule type" value="Genomic_DNA"/>
</dbReference>
<keyword evidence="2" id="KW-1185">Reference proteome</keyword>
<sequence length="324" mass="36049">MSSNPFQSRCISSLHLRVITHNIRYAASDLSRNERPWSERSPLILSQLHHELRPVTIAPTEPGAEGQAAFVCLQEVLHNQLVDVLAGLNDLGDQKGDTPPDGPSWAHIGVGRDDGRRKGEYSPILYPVKLFKLLHQETRWLSPTPDRPSKGWDAGSIRLLTVGVFEHRATRKRLVAANTHLDNAGSKSRFESVAIILETLKRVHSEWSGGSTLGLFLAGDFNSFPTQEAYQAVNNSGYLIDLHNEVQPKNRYGDVITFTGFEPEKDKDEQGRIDFIWLGPTSNKSTTLQSTPWTVDGYAVLPNLFEAGAYLSDHRAVVGDFTLQ</sequence>
<proteinExistence type="predicted"/>
<dbReference type="Proteomes" id="UP001497680">
    <property type="component" value="Unassembled WGS sequence"/>
</dbReference>
<accession>A0ACC0CW35</accession>
<keyword evidence="1" id="KW-0378">Hydrolase</keyword>
<comment type="caution">
    <text evidence="1">The sequence shown here is derived from an EMBL/GenBank/DDBJ whole genome shotgun (WGS) entry which is preliminary data.</text>
</comment>
<protein>
    <submittedName>
        <fullName evidence="1">Endonuclease/exonuclease/phosphatase family protein</fullName>
    </submittedName>
</protein>
<keyword evidence="1" id="KW-0540">Nuclease</keyword>
<gene>
    <name evidence="1" type="ORF">F4821DRAFT_242433</name>
</gene>
<name>A0ACC0CW35_9PEZI</name>